<sequence length="267" mass="28945">MSYQTIIYTQENSVACITLNLPERLNPFTADMVSEIRDALARVRTDKSVRALLLTANGKLFSCGADLGSGAFNNHEESRGARAGKVMRNSINPLITELHELPVPIVIALNGGAAGGGVGLALAGDIVFAARSAYFYLPFIKKLALVPDMGACWFLQRRLGPARTLALCLTGERLSAEKAEQWGLIQSCVDDAALLTVATQMARQLARLPAHGIIEARQICAVASSNDLRAQLAYEAERQQILFDSPALEEGVKAFFEKRDPDFPGRE</sequence>
<proteinExistence type="predicted"/>
<dbReference type="Proteomes" id="UP001049200">
    <property type="component" value="Unassembled WGS sequence"/>
</dbReference>
<dbReference type="Pfam" id="PF00378">
    <property type="entry name" value="ECH_1"/>
    <property type="match status" value="1"/>
</dbReference>
<dbReference type="InterPro" id="IPR001753">
    <property type="entry name" value="Enoyl-CoA_hydra/iso"/>
</dbReference>
<evidence type="ECO:0000313" key="2">
    <source>
        <dbReference type="Proteomes" id="UP001049200"/>
    </source>
</evidence>
<dbReference type="PANTHER" id="PTHR43459:SF1">
    <property type="entry name" value="EG:BACN32G11.4 PROTEIN"/>
    <property type="match status" value="1"/>
</dbReference>
<dbReference type="PANTHER" id="PTHR43459">
    <property type="entry name" value="ENOYL-COA HYDRATASE"/>
    <property type="match status" value="1"/>
</dbReference>
<protein>
    <submittedName>
        <fullName evidence="1">Enoyl-CoA hydratase/isomerase family protein</fullName>
    </submittedName>
</protein>
<accession>A0ABS6QJS8</accession>
<reference evidence="1" key="1">
    <citation type="submission" date="2021-06" db="EMBL/GenBank/DDBJ databases">
        <title>Updating the genus Pseudomonas: Description of 43 new species and partition of the Pseudomonas putida group.</title>
        <authorList>
            <person name="Girard L."/>
            <person name="Lood C."/>
            <person name="Vandamme P."/>
            <person name="Rokni-Zadeh H."/>
            <person name="Van Noort V."/>
            <person name="Hofte M."/>
            <person name="Lavigne R."/>
            <person name="De Mot R."/>
        </authorList>
    </citation>
    <scope>NUCLEOTIDE SEQUENCE</scope>
    <source>
        <strain evidence="1">SWRI74</strain>
    </source>
</reference>
<evidence type="ECO:0000313" key="1">
    <source>
        <dbReference type="EMBL" id="MBV4518875.1"/>
    </source>
</evidence>
<organism evidence="1 2">
    <name type="scientific">Pseudomonas azerbaijanoccidentalis</name>
    <dbReference type="NCBI Taxonomy" id="2842347"/>
    <lineage>
        <taxon>Bacteria</taxon>
        <taxon>Pseudomonadati</taxon>
        <taxon>Pseudomonadota</taxon>
        <taxon>Gammaproteobacteria</taxon>
        <taxon>Pseudomonadales</taxon>
        <taxon>Pseudomonadaceae</taxon>
        <taxon>Pseudomonas</taxon>
    </lineage>
</organism>
<comment type="caution">
    <text evidence="1">The sequence shown here is derived from an EMBL/GenBank/DDBJ whole genome shotgun (WGS) entry which is preliminary data.</text>
</comment>
<name>A0ABS6QJS8_9PSED</name>
<dbReference type="EMBL" id="JAHSTU010000001">
    <property type="protein sequence ID" value="MBV4518875.1"/>
    <property type="molecule type" value="Genomic_DNA"/>
</dbReference>
<dbReference type="RefSeq" id="WP_217870180.1">
    <property type="nucleotide sequence ID" value="NZ_JAHSTU010000001.1"/>
</dbReference>
<dbReference type="CDD" id="cd06558">
    <property type="entry name" value="crotonase-like"/>
    <property type="match status" value="1"/>
</dbReference>
<gene>
    <name evidence="1" type="ORF">KVG88_02285</name>
</gene>
<keyword evidence="2" id="KW-1185">Reference proteome</keyword>